<name>A0A1A8BQU8_NOTKA</name>
<feature type="region of interest" description="Disordered" evidence="1">
    <location>
        <begin position="35"/>
        <end position="130"/>
    </location>
</feature>
<feature type="compositionally biased region" description="Polar residues" evidence="1">
    <location>
        <begin position="113"/>
        <end position="130"/>
    </location>
</feature>
<feature type="compositionally biased region" description="Basic and acidic residues" evidence="1">
    <location>
        <begin position="51"/>
        <end position="66"/>
    </location>
</feature>
<evidence type="ECO:0000256" key="1">
    <source>
        <dbReference type="SAM" id="MobiDB-lite"/>
    </source>
</evidence>
<feature type="non-terminal residue" evidence="2">
    <location>
        <position position="1"/>
    </location>
</feature>
<proteinExistence type="predicted"/>
<accession>A0A1A8BQU8</accession>
<sequence>LYWIQQAEARVKGSRHGAGRPALPLRRTLACAGGFTSIRTPGSAASVGKQDGAEQQERRNDPDHPGKRTGCAGISQRARPPREQIGCAEKHNSGPESPSAEKGKKEKIILQKTGVSSPQVQVWSVHSVTV</sequence>
<feature type="non-terminal residue" evidence="2">
    <location>
        <position position="130"/>
    </location>
</feature>
<feature type="compositionally biased region" description="Basic and acidic residues" evidence="1">
    <location>
        <begin position="88"/>
        <end position="109"/>
    </location>
</feature>
<dbReference type="EMBL" id="HADZ01005272">
    <property type="protein sequence ID" value="SBP69213.1"/>
    <property type="molecule type" value="Transcribed_RNA"/>
</dbReference>
<evidence type="ECO:0000313" key="2">
    <source>
        <dbReference type="EMBL" id="SBP69213.1"/>
    </source>
</evidence>
<gene>
    <name evidence="2" type="primary">GIN1</name>
</gene>
<reference evidence="2" key="1">
    <citation type="submission" date="2016-05" db="EMBL/GenBank/DDBJ databases">
        <authorList>
            <person name="Lavstsen T."/>
            <person name="Jespersen J.S."/>
        </authorList>
    </citation>
    <scope>NUCLEOTIDE SEQUENCE</scope>
    <source>
        <tissue evidence="2">Brain</tissue>
    </source>
</reference>
<reference evidence="2" key="2">
    <citation type="submission" date="2016-06" db="EMBL/GenBank/DDBJ databases">
        <title>The genome of a short-lived fish provides insights into sex chromosome evolution and the genetic control of aging.</title>
        <authorList>
            <person name="Reichwald K."/>
            <person name="Felder M."/>
            <person name="Petzold A."/>
            <person name="Koch P."/>
            <person name="Groth M."/>
            <person name="Platzer M."/>
        </authorList>
    </citation>
    <scope>NUCLEOTIDE SEQUENCE</scope>
    <source>
        <tissue evidence="2">Brain</tissue>
    </source>
</reference>
<dbReference type="AlphaFoldDB" id="A0A1A8BQU8"/>
<organism evidence="2">
    <name type="scientific">Nothobranchius kadleci</name>
    <name type="common">African annual killifish</name>
    <dbReference type="NCBI Taxonomy" id="1051664"/>
    <lineage>
        <taxon>Eukaryota</taxon>
        <taxon>Metazoa</taxon>
        <taxon>Chordata</taxon>
        <taxon>Craniata</taxon>
        <taxon>Vertebrata</taxon>
        <taxon>Euteleostomi</taxon>
        <taxon>Actinopterygii</taxon>
        <taxon>Neopterygii</taxon>
        <taxon>Teleostei</taxon>
        <taxon>Neoteleostei</taxon>
        <taxon>Acanthomorphata</taxon>
        <taxon>Ovalentaria</taxon>
        <taxon>Atherinomorphae</taxon>
        <taxon>Cyprinodontiformes</taxon>
        <taxon>Nothobranchiidae</taxon>
        <taxon>Nothobranchius</taxon>
    </lineage>
</organism>
<protein>
    <submittedName>
        <fullName evidence="2">Gypsy retrotransposon integrase 1</fullName>
    </submittedName>
</protein>